<sequence length="424" mass="47544">MSNVKAARRARFEGVFTLIHDELITYCQKEGMPPEAVTWFGKNLEHNVPGGKLNRGMAVVDTVEILKGRPLTEEEYVKAAVLGWCVELLQAYFLVSDDMMDRSITRRGQPCWYLAPSPAIATSSATPASLGNAAPQSNSKHPLVGMVAINDSFMLASAIFHLLKQHFRGQTCYMDLVEIFHDITFKTEMGQLVDLVTAPEGVVDLARFSMERHRVIVTYKTAYYSFHLPVAIAMHMCNIPTTYRVRLPSNVTKAINPYDLTLAILLPLGEYFQIQDDFLDFSATPEVLGKIGTDIVDNKCSWCINKALELCTPEQRLILERNYGRKGDIEAGAAGDQDDVRAEGSTEAGGACERRVKEVYEALNLRQVYADYEANVYRSLNEMIDGIPEDGVVVNDQGNRVEEHSGLKRQVFRSFLDKIYGRRK</sequence>
<dbReference type="InterPro" id="IPR008949">
    <property type="entry name" value="Isoprenoid_synthase_dom_sf"/>
</dbReference>
<dbReference type="Proteomes" id="UP000807353">
    <property type="component" value="Unassembled WGS sequence"/>
</dbReference>
<evidence type="ECO:0000313" key="13">
    <source>
        <dbReference type="Proteomes" id="UP000807353"/>
    </source>
</evidence>
<comment type="caution">
    <text evidence="12">The sequence shown here is derived from an EMBL/GenBank/DDBJ whole genome shotgun (WGS) entry which is preliminary data.</text>
</comment>
<evidence type="ECO:0000256" key="1">
    <source>
        <dbReference type="ARBA" id="ARBA00001946"/>
    </source>
</evidence>
<dbReference type="EC" id="2.5.1.1" evidence="3"/>
<evidence type="ECO:0000256" key="7">
    <source>
        <dbReference type="ARBA" id="ARBA00032380"/>
    </source>
</evidence>
<dbReference type="EMBL" id="MU150247">
    <property type="protein sequence ID" value="KAF9465396.1"/>
    <property type="molecule type" value="Genomic_DNA"/>
</dbReference>
<dbReference type="InterPro" id="IPR000092">
    <property type="entry name" value="Polyprenyl_synt"/>
</dbReference>
<dbReference type="GO" id="GO:0004337">
    <property type="term" value="F:(2E,6E)-farnesyl diphosphate synthase activity"/>
    <property type="evidence" value="ECO:0007669"/>
    <property type="project" value="UniProtKB-EC"/>
</dbReference>
<accession>A0A9P6CGL2</accession>
<evidence type="ECO:0000256" key="3">
    <source>
        <dbReference type="ARBA" id="ARBA00012833"/>
    </source>
</evidence>
<comment type="cofactor">
    <cofactor evidence="1">
        <name>Mg(2+)</name>
        <dbReference type="ChEBI" id="CHEBI:18420"/>
    </cofactor>
</comment>
<reference evidence="12" key="1">
    <citation type="submission" date="2020-11" db="EMBL/GenBank/DDBJ databases">
        <authorList>
            <consortium name="DOE Joint Genome Institute"/>
            <person name="Ahrendt S."/>
            <person name="Riley R."/>
            <person name="Andreopoulos W."/>
            <person name="Labutti K."/>
            <person name="Pangilinan J."/>
            <person name="Ruiz-Duenas F.J."/>
            <person name="Barrasa J.M."/>
            <person name="Sanchez-Garcia M."/>
            <person name="Camarero S."/>
            <person name="Miyauchi S."/>
            <person name="Serrano A."/>
            <person name="Linde D."/>
            <person name="Babiker R."/>
            <person name="Drula E."/>
            <person name="Ayuso-Fernandez I."/>
            <person name="Pacheco R."/>
            <person name="Padilla G."/>
            <person name="Ferreira P."/>
            <person name="Barriuso J."/>
            <person name="Kellner H."/>
            <person name="Castanera R."/>
            <person name="Alfaro M."/>
            <person name="Ramirez L."/>
            <person name="Pisabarro A.G."/>
            <person name="Kuo A."/>
            <person name="Tritt A."/>
            <person name="Lipzen A."/>
            <person name="He G."/>
            <person name="Yan M."/>
            <person name="Ng V."/>
            <person name="Cullen D."/>
            <person name="Martin F."/>
            <person name="Rosso M.-N."/>
            <person name="Henrissat B."/>
            <person name="Hibbett D."/>
            <person name="Martinez A.T."/>
            <person name="Grigoriev I.V."/>
        </authorList>
    </citation>
    <scope>NUCLEOTIDE SEQUENCE</scope>
    <source>
        <strain evidence="12">CBS 247.69</strain>
    </source>
</reference>
<keyword evidence="5" id="KW-0479">Metal-binding</keyword>
<keyword evidence="13" id="KW-1185">Reference proteome</keyword>
<keyword evidence="6" id="KW-0460">Magnesium</keyword>
<dbReference type="EC" id="2.5.1.10" evidence="2"/>
<dbReference type="GO" id="GO:0046872">
    <property type="term" value="F:metal ion binding"/>
    <property type="evidence" value="ECO:0007669"/>
    <property type="project" value="UniProtKB-KW"/>
</dbReference>
<dbReference type="GO" id="GO:0045337">
    <property type="term" value="P:farnesyl diphosphate biosynthetic process"/>
    <property type="evidence" value="ECO:0007669"/>
    <property type="project" value="TreeGrafter"/>
</dbReference>
<dbReference type="CDD" id="cd00685">
    <property type="entry name" value="Trans_IPPS_HT"/>
    <property type="match status" value="1"/>
</dbReference>
<dbReference type="AlphaFoldDB" id="A0A9P6CGL2"/>
<dbReference type="InterPro" id="IPR033749">
    <property type="entry name" value="Polyprenyl_synt_CS"/>
</dbReference>
<evidence type="ECO:0000256" key="8">
    <source>
        <dbReference type="ARBA" id="ARBA00032424"/>
    </source>
</evidence>
<evidence type="ECO:0000256" key="9">
    <source>
        <dbReference type="ARBA" id="ARBA00032448"/>
    </source>
</evidence>
<evidence type="ECO:0000256" key="5">
    <source>
        <dbReference type="ARBA" id="ARBA00022723"/>
    </source>
</evidence>
<dbReference type="GO" id="GO:0005737">
    <property type="term" value="C:cytoplasm"/>
    <property type="evidence" value="ECO:0007669"/>
    <property type="project" value="TreeGrafter"/>
</dbReference>
<evidence type="ECO:0000256" key="11">
    <source>
        <dbReference type="RuleBase" id="RU004466"/>
    </source>
</evidence>
<dbReference type="PANTHER" id="PTHR11525">
    <property type="entry name" value="FARNESYL-PYROPHOSPHATE SYNTHETASE"/>
    <property type="match status" value="1"/>
</dbReference>
<comment type="similarity">
    <text evidence="11">Belongs to the FPP/GGPP synthase family.</text>
</comment>
<dbReference type="GO" id="GO:0004161">
    <property type="term" value="F:dimethylallyltranstransferase activity"/>
    <property type="evidence" value="ECO:0007669"/>
    <property type="project" value="UniProtKB-EC"/>
</dbReference>
<evidence type="ECO:0000256" key="10">
    <source>
        <dbReference type="ARBA" id="ARBA00032873"/>
    </source>
</evidence>
<dbReference type="InterPro" id="IPR039702">
    <property type="entry name" value="FPS1-like"/>
</dbReference>
<evidence type="ECO:0000313" key="12">
    <source>
        <dbReference type="EMBL" id="KAF9465396.1"/>
    </source>
</evidence>
<dbReference type="Pfam" id="PF00348">
    <property type="entry name" value="polyprenyl_synt"/>
    <property type="match status" value="1"/>
</dbReference>
<dbReference type="PROSITE" id="PS00723">
    <property type="entry name" value="POLYPRENYL_SYNTHASE_1"/>
    <property type="match status" value="1"/>
</dbReference>
<name>A0A9P6CGL2_9AGAR</name>
<evidence type="ECO:0000256" key="6">
    <source>
        <dbReference type="ARBA" id="ARBA00022842"/>
    </source>
</evidence>
<dbReference type="Gene3D" id="1.10.600.10">
    <property type="entry name" value="Farnesyl Diphosphate Synthase"/>
    <property type="match status" value="1"/>
</dbReference>
<dbReference type="SFLD" id="SFLDS00005">
    <property type="entry name" value="Isoprenoid_Synthase_Type_I"/>
    <property type="match status" value="1"/>
</dbReference>
<gene>
    <name evidence="12" type="ORF">BDZ94DRAFT_1253692</name>
</gene>
<evidence type="ECO:0000256" key="2">
    <source>
        <dbReference type="ARBA" id="ARBA00012439"/>
    </source>
</evidence>
<dbReference type="OrthoDB" id="10257492at2759"/>
<organism evidence="12 13">
    <name type="scientific">Collybia nuda</name>
    <dbReference type="NCBI Taxonomy" id="64659"/>
    <lineage>
        <taxon>Eukaryota</taxon>
        <taxon>Fungi</taxon>
        <taxon>Dikarya</taxon>
        <taxon>Basidiomycota</taxon>
        <taxon>Agaricomycotina</taxon>
        <taxon>Agaricomycetes</taxon>
        <taxon>Agaricomycetidae</taxon>
        <taxon>Agaricales</taxon>
        <taxon>Tricholomatineae</taxon>
        <taxon>Clitocybaceae</taxon>
        <taxon>Collybia</taxon>
    </lineage>
</organism>
<proteinExistence type="inferred from homology"/>
<evidence type="ECO:0000256" key="4">
    <source>
        <dbReference type="ARBA" id="ARBA00022679"/>
    </source>
</evidence>
<protein>
    <recommendedName>
        <fullName evidence="10">(2E,6E)-farnesyl diphosphate synthase</fullName>
        <ecNumber evidence="3">2.5.1.1</ecNumber>
        <ecNumber evidence="2">2.5.1.10</ecNumber>
    </recommendedName>
    <alternativeName>
        <fullName evidence="9">Dimethylallyltranstransferase</fullName>
    </alternativeName>
    <alternativeName>
        <fullName evidence="8">Farnesyl diphosphate synthase</fullName>
    </alternativeName>
    <alternativeName>
        <fullName evidence="7">Geranyltranstransferase</fullName>
    </alternativeName>
</protein>
<keyword evidence="4 11" id="KW-0808">Transferase</keyword>
<dbReference type="SUPFAM" id="SSF48576">
    <property type="entry name" value="Terpenoid synthases"/>
    <property type="match status" value="1"/>
</dbReference>
<dbReference type="PANTHER" id="PTHR11525:SF0">
    <property type="entry name" value="FARNESYL PYROPHOSPHATE SYNTHASE"/>
    <property type="match status" value="1"/>
</dbReference>
<dbReference type="PROSITE" id="PS00444">
    <property type="entry name" value="POLYPRENYL_SYNTHASE_2"/>
    <property type="match status" value="1"/>
</dbReference>